<organism evidence="3 4">
    <name type="scientific">Alienimonas chondri</name>
    <dbReference type="NCBI Taxonomy" id="2681879"/>
    <lineage>
        <taxon>Bacteria</taxon>
        <taxon>Pseudomonadati</taxon>
        <taxon>Planctomycetota</taxon>
        <taxon>Planctomycetia</taxon>
        <taxon>Planctomycetales</taxon>
        <taxon>Planctomycetaceae</taxon>
        <taxon>Alienimonas</taxon>
    </lineage>
</organism>
<proteinExistence type="predicted"/>
<dbReference type="EMBL" id="WTPX01000004">
    <property type="protein sequence ID" value="NNJ24203.1"/>
    <property type="molecule type" value="Genomic_DNA"/>
</dbReference>
<gene>
    <name evidence="3" type="ORF">LzC2_02530</name>
</gene>
<dbReference type="InterPro" id="IPR004879">
    <property type="entry name" value="Ssp411-like_TRX"/>
</dbReference>
<evidence type="ECO:0000259" key="2">
    <source>
        <dbReference type="Pfam" id="PF03190"/>
    </source>
</evidence>
<keyword evidence="4" id="KW-1185">Reference proteome</keyword>
<evidence type="ECO:0000256" key="1">
    <source>
        <dbReference type="SAM" id="MobiDB-lite"/>
    </source>
</evidence>
<accession>A0ABX1V9Z2</accession>
<dbReference type="CDD" id="cd02955">
    <property type="entry name" value="SSP411"/>
    <property type="match status" value="1"/>
</dbReference>
<dbReference type="PANTHER" id="PTHR42899">
    <property type="entry name" value="SPERMATOGENESIS-ASSOCIATED PROTEIN 20"/>
    <property type="match status" value="1"/>
</dbReference>
<evidence type="ECO:0000313" key="4">
    <source>
        <dbReference type="Proteomes" id="UP000609651"/>
    </source>
</evidence>
<dbReference type="InterPro" id="IPR036249">
    <property type="entry name" value="Thioredoxin-like_sf"/>
</dbReference>
<dbReference type="PANTHER" id="PTHR42899:SF1">
    <property type="entry name" value="SPERMATOGENESIS-ASSOCIATED PROTEIN 20"/>
    <property type="match status" value="1"/>
</dbReference>
<feature type="domain" description="Spermatogenesis-associated protein 20-like TRX" evidence="2">
    <location>
        <begin position="3"/>
        <end position="163"/>
    </location>
</feature>
<dbReference type="RefSeq" id="WP_171182888.1">
    <property type="nucleotide sequence ID" value="NZ_WTPX01000004.1"/>
</dbReference>
<dbReference type="InterPro" id="IPR024705">
    <property type="entry name" value="Ssp411"/>
</dbReference>
<dbReference type="Pfam" id="PF03190">
    <property type="entry name" value="Thioredox_DsbH"/>
    <property type="match status" value="1"/>
</dbReference>
<evidence type="ECO:0000313" key="3">
    <source>
        <dbReference type="EMBL" id="NNJ24203.1"/>
    </source>
</evidence>
<dbReference type="InterPro" id="IPR008928">
    <property type="entry name" value="6-hairpin_glycosidase_sf"/>
</dbReference>
<protein>
    <recommendedName>
        <fullName evidence="2">Spermatogenesis-associated protein 20-like TRX domain-containing protein</fullName>
    </recommendedName>
</protein>
<reference evidence="3 4" key="1">
    <citation type="journal article" date="2020" name="Syst. Appl. Microbiol.">
        <title>Alienimonas chondri sp. nov., a novel planctomycete isolated from the biofilm of the red alga Chondrus crispus.</title>
        <authorList>
            <person name="Vitorino I."/>
            <person name="Albuquerque L."/>
            <person name="Wiegand S."/>
            <person name="Kallscheuer N."/>
            <person name="da Costa M.S."/>
            <person name="Lobo-da-Cunha A."/>
            <person name="Jogler C."/>
            <person name="Lage O.M."/>
        </authorList>
    </citation>
    <scope>NUCLEOTIDE SEQUENCE [LARGE SCALE GENOMIC DNA]</scope>
    <source>
        <strain evidence="3 4">LzC2</strain>
    </source>
</reference>
<dbReference type="SUPFAM" id="SSF52833">
    <property type="entry name" value="Thioredoxin-like"/>
    <property type="match status" value="1"/>
</dbReference>
<dbReference type="Gene3D" id="3.40.30.10">
    <property type="entry name" value="Glutaredoxin"/>
    <property type="match status" value="1"/>
</dbReference>
<feature type="region of interest" description="Disordered" evidence="1">
    <location>
        <begin position="528"/>
        <end position="548"/>
    </location>
</feature>
<dbReference type="Proteomes" id="UP000609651">
    <property type="component" value="Unassembled WGS sequence"/>
</dbReference>
<dbReference type="SUPFAM" id="SSF48208">
    <property type="entry name" value="Six-hairpin glycosidases"/>
    <property type="match status" value="1"/>
</dbReference>
<sequence>MSNRLADETSPYLRQHAENPVEWFPWGDEAFEKAAAEDKPIFLSVGYSACHWCHVMERESFESEEVAAFLNANYVSVKVDREERPDVDAVYMDAVQALTGSGGWPMSVFLAPDRRPFFGGTYWPHPPRPGMPGFLHILTRVAHVWREERANANTAAEGLTDAVKRSAEAPPQAGAADLDTLRNAGGKLMRYADREHGGFGRAPKFPHAVDLRVLLRLGRRFDQPEPIKHVAKTLGLMARGGIYDQFGGGFHRYSTDGEWLAPHFEKMLYDQALLVPALLEAHTLEGEFPDAFDEAPSVAAQGTCDYVLRELILPDGGFAAAQDADTDGEEGKFFVWTPAELREVLSEQNAAFAADAFDVTPGGNWEGKSIPRRLRAELEEWKRTGVAVNDAFHRRREIAAALREHRESTRTRPFRDDKVVASWNGLMIGALGRAAAALDDPRYADAALAAADFLHSELWHDGVLHRSWKDGRRGAPGFAEDTFALADGLCELWQARQEPRLLAFATELIDAGLERFGGPTPEAPLFQTAADSDPLPARRTEATDGATPGGTALAITALQKLAALTGRRDLEERAAKLLTGLSGIMAGHPLQAGWPLLGLDWALGPRTEVVIAADSPKAEAPLWKAAHGTFAPNAIVVNAAANCEGVDPELLAGKTTANGEPAAYVCVGSSCSPPITDPAALRQRLAQPAG</sequence>
<dbReference type="PIRSF" id="PIRSF006402">
    <property type="entry name" value="UCP006402_thioredoxin"/>
    <property type="match status" value="1"/>
</dbReference>
<name>A0ABX1V9Z2_9PLAN</name>
<comment type="caution">
    <text evidence="3">The sequence shown here is derived from an EMBL/GenBank/DDBJ whole genome shotgun (WGS) entry which is preliminary data.</text>
</comment>